<dbReference type="InterPro" id="IPR001534">
    <property type="entry name" value="Transthyretin-like"/>
</dbReference>
<dbReference type="AlphaFoldDB" id="A0A914EIV6"/>
<dbReference type="Gene3D" id="2.60.40.3330">
    <property type="match status" value="1"/>
</dbReference>
<evidence type="ECO:0000256" key="4">
    <source>
        <dbReference type="ARBA" id="ARBA00022729"/>
    </source>
</evidence>
<comment type="similarity">
    <text evidence="2">Belongs to the nematode transthyretin-like family.</text>
</comment>
<feature type="chain" id="PRO_5037987493" evidence="6">
    <location>
        <begin position="17"/>
        <end position="224"/>
    </location>
</feature>
<reference evidence="8" key="1">
    <citation type="submission" date="2022-11" db="UniProtKB">
        <authorList>
            <consortium name="WormBaseParasite"/>
        </authorList>
    </citation>
    <scope>IDENTIFICATION</scope>
</reference>
<accession>A0A914EIV6</accession>
<keyword evidence="7" id="KW-1185">Reference proteome</keyword>
<evidence type="ECO:0000256" key="1">
    <source>
        <dbReference type="ARBA" id="ARBA00004613"/>
    </source>
</evidence>
<feature type="signal peptide" evidence="6">
    <location>
        <begin position="1"/>
        <end position="16"/>
    </location>
</feature>
<evidence type="ECO:0000313" key="7">
    <source>
        <dbReference type="Proteomes" id="UP000887540"/>
    </source>
</evidence>
<name>A0A914EIV6_9BILA</name>
<dbReference type="Proteomes" id="UP000887540">
    <property type="component" value="Unplaced"/>
</dbReference>
<dbReference type="InterPro" id="IPR038479">
    <property type="entry name" value="Transthyretin-like_sf"/>
</dbReference>
<keyword evidence="4 6" id="KW-0732">Signal</keyword>
<proteinExistence type="inferred from homology"/>
<dbReference type="Pfam" id="PF01060">
    <property type="entry name" value="TTR-52"/>
    <property type="match status" value="1"/>
</dbReference>
<organism evidence="7 8">
    <name type="scientific">Acrobeloides nanus</name>
    <dbReference type="NCBI Taxonomy" id="290746"/>
    <lineage>
        <taxon>Eukaryota</taxon>
        <taxon>Metazoa</taxon>
        <taxon>Ecdysozoa</taxon>
        <taxon>Nematoda</taxon>
        <taxon>Chromadorea</taxon>
        <taxon>Rhabditida</taxon>
        <taxon>Tylenchina</taxon>
        <taxon>Cephalobomorpha</taxon>
        <taxon>Cephaloboidea</taxon>
        <taxon>Cephalobidae</taxon>
        <taxon>Acrobeloides</taxon>
    </lineage>
</organism>
<evidence type="ECO:0000256" key="2">
    <source>
        <dbReference type="ARBA" id="ARBA00010112"/>
    </source>
</evidence>
<sequence length="224" mass="25358">MKTLLVLTALCAVTLAIRDQSISVKGKLLCGSAPARNVRVKLWDEDDGPDPDDQLDAGYTNANGEFSLSGGTAELTGIDPVLKVYHDCDDGIKPGSRKVKFRLPSSYVTEGKVPKKTLDIGTINLEIRFQDEERELVVSRRSLRKHYEAGNDDDGDDGAVVTETEHKRDRKRRQHDHTHDGHDHSKHNHKHRRELDNVADFDDNNARSYYRNRRDKELELSSTE</sequence>
<dbReference type="GO" id="GO:0005576">
    <property type="term" value="C:extracellular region"/>
    <property type="evidence" value="ECO:0007669"/>
    <property type="project" value="UniProtKB-SubCell"/>
</dbReference>
<comment type="subcellular location">
    <subcellularLocation>
        <location evidence="1">Secreted</location>
    </subcellularLocation>
</comment>
<keyword evidence="3" id="KW-0964">Secreted</keyword>
<dbReference type="PANTHER" id="PTHR21700">
    <property type="entry name" value="TRANSTHYRETIN-LIKE FAMILY PROTEIN-RELATED"/>
    <property type="match status" value="1"/>
</dbReference>
<evidence type="ECO:0000256" key="5">
    <source>
        <dbReference type="SAM" id="MobiDB-lite"/>
    </source>
</evidence>
<evidence type="ECO:0000313" key="8">
    <source>
        <dbReference type="WBParaSite" id="ACRNAN_scaffold8053.g18745.t1"/>
    </source>
</evidence>
<dbReference type="WBParaSite" id="ACRNAN_scaffold8053.g18745.t1">
    <property type="protein sequence ID" value="ACRNAN_scaffold8053.g18745.t1"/>
    <property type="gene ID" value="ACRNAN_scaffold8053.g18745"/>
</dbReference>
<dbReference type="GO" id="GO:0009986">
    <property type="term" value="C:cell surface"/>
    <property type="evidence" value="ECO:0007669"/>
    <property type="project" value="InterPro"/>
</dbReference>
<feature type="region of interest" description="Disordered" evidence="5">
    <location>
        <begin position="147"/>
        <end position="200"/>
    </location>
</feature>
<evidence type="ECO:0000256" key="6">
    <source>
        <dbReference type="SAM" id="SignalP"/>
    </source>
</evidence>
<evidence type="ECO:0000256" key="3">
    <source>
        <dbReference type="ARBA" id="ARBA00022525"/>
    </source>
</evidence>
<protein>
    <submittedName>
        <fullName evidence="8">Transthyretin-like family protein</fullName>
    </submittedName>
</protein>
<dbReference type="PANTHER" id="PTHR21700:SF118">
    <property type="entry name" value="TRANSTHYRETIN-LIKE FAMILY PROTEIN"/>
    <property type="match status" value="1"/>
</dbReference>